<dbReference type="PANTHER" id="PTHR32282:SF34">
    <property type="entry name" value="PENICILLIN-BINDING PROTEIN 1A"/>
    <property type="match status" value="1"/>
</dbReference>
<comment type="catalytic activity">
    <reaction evidence="12">
        <text>Preferential cleavage: (Ac)2-L-Lys-D-Ala-|-D-Ala. Also transpeptidation of peptidyl-alanyl moieties that are N-acyl substituents of D-alanine.</text>
        <dbReference type="EC" id="3.4.16.4"/>
    </reaction>
</comment>
<dbReference type="InterPro" id="IPR012338">
    <property type="entry name" value="Beta-lactam/transpept-like"/>
</dbReference>
<dbReference type="GO" id="GO:0009002">
    <property type="term" value="F:serine-type D-Ala-D-Ala carboxypeptidase activity"/>
    <property type="evidence" value="ECO:0007669"/>
    <property type="project" value="UniProtKB-EC"/>
</dbReference>
<dbReference type="GO" id="GO:0008658">
    <property type="term" value="F:penicillin binding"/>
    <property type="evidence" value="ECO:0007669"/>
    <property type="project" value="InterPro"/>
</dbReference>
<evidence type="ECO:0000256" key="4">
    <source>
        <dbReference type="ARBA" id="ARBA00022670"/>
    </source>
</evidence>
<dbReference type="InterPro" id="IPR001460">
    <property type="entry name" value="PCN-bd_Tpept"/>
</dbReference>
<keyword evidence="9" id="KW-0573">Peptidoglycan synthesis</keyword>
<comment type="caution">
    <text evidence="17">The sequence shown here is derived from an EMBL/GenBank/DDBJ whole genome shotgun (WGS) entry which is preliminary data.</text>
</comment>
<dbReference type="InterPro" id="IPR023346">
    <property type="entry name" value="Lysozyme-like_dom_sf"/>
</dbReference>
<feature type="domain" description="Penicillin-binding protein transpeptidase" evidence="15">
    <location>
        <begin position="351"/>
        <end position="611"/>
    </location>
</feature>
<comment type="catalytic activity">
    <reaction evidence="13">
        <text>[GlcNAc-(1-&gt;4)-Mur2Ac(oyl-L-Ala-gamma-D-Glu-L-Lys-D-Ala-D-Ala)](n)-di-trans,octa-cis-undecaprenyl diphosphate + beta-D-GlcNAc-(1-&gt;4)-Mur2Ac(oyl-L-Ala-gamma-D-Glu-L-Lys-D-Ala-D-Ala)-di-trans,octa-cis-undecaprenyl diphosphate = [GlcNAc-(1-&gt;4)-Mur2Ac(oyl-L-Ala-gamma-D-Glu-L-Lys-D-Ala-D-Ala)](n+1)-di-trans,octa-cis-undecaprenyl diphosphate + di-trans,octa-cis-undecaprenyl diphosphate + H(+)</text>
        <dbReference type="Rhea" id="RHEA:23708"/>
        <dbReference type="Rhea" id="RHEA-COMP:9602"/>
        <dbReference type="Rhea" id="RHEA-COMP:9603"/>
        <dbReference type="ChEBI" id="CHEBI:15378"/>
        <dbReference type="ChEBI" id="CHEBI:58405"/>
        <dbReference type="ChEBI" id="CHEBI:60033"/>
        <dbReference type="ChEBI" id="CHEBI:78435"/>
        <dbReference type="EC" id="2.4.99.28"/>
    </reaction>
</comment>
<feature type="region of interest" description="Disordered" evidence="14">
    <location>
        <begin position="648"/>
        <end position="738"/>
    </location>
</feature>
<dbReference type="FunFam" id="1.10.3810.10:FF:000001">
    <property type="entry name" value="Penicillin-binding protein 1A"/>
    <property type="match status" value="1"/>
</dbReference>
<evidence type="ECO:0000256" key="11">
    <source>
        <dbReference type="ARBA" id="ARBA00023316"/>
    </source>
</evidence>
<dbReference type="GO" id="GO:0006508">
    <property type="term" value="P:proteolysis"/>
    <property type="evidence" value="ECO:0007669"/>
    <property type="project" value="UniProtKB-KW"/>
</dbReference>
<evidence type="ECO:0000256" key="6">
    <source>
        <dbReference type="ARBA" id="ARBA00022679"/>
    </source>
</evidence>
<dbReference type="AlphaFoldDB" id="A0A542Z7P3"/>
<proteinExistence type="inferred from homology"/>
<evidence type="ECO:0000256" key="2">
    <source>
        <dbReference type="ARBA" id="ARBA00007739"/>
    </source>
</evidence>
<evidence type="ECO:0000259" key="16">
    <source>
        <dbReference type="Pfam" id="PF00912"/>
    </source>
</evidence>
<evidence type="ECO:0000256" key="13">
    <source>
        <dbReference type="ARBA" id="ARBA00049902"/>
    </source>
</evidence>
<evidence type="ECO:0000256" key="3">
    <source>
        <dbReference type="ARBA" id="ARBA00022645"/>
    </source>
</evidence>
<evidence type="ECO:0000256" key="14">
    <source>
        <dbReference type="SAM" id="MobiDB-lite"/>
    </source>
</evidence>
<keyword evidence="18" id="KW-1185">Reference proteome</keyword>
<dbReference type="GO" id="GO:0009252">
    <property type="term" value="P:peptidoglycan biosynthetic process"/>
    <property type="evidence" value="ECO:0007669"/>
    <property type="project" value="UniProtKB-KW"/>
</dbReference>
<dbReference type="Gene3D" id="3.40.710.10">
    <property type="entry name" value="DD-peptidase/beta-lactamase superfamily"/>
    <property type="match status" value="1"/>
</dbReference>
<feature type="region of interest" description="Disordered" evidence="14">
    <location>
        <begin position="1"/>
        <end position="21"/>
    </location>
</feature>
<evidence type="ECO:0000313" key="17">
    <source>
        <dbReference type="EMBL" id="TQL56353.1"/>
    </source>
</evidence>
<sequence length="738" mass="77996">MNAQTRASTAGRRRAQPPQKQQGWRRFFTWKRVLLTLAAFGVLGVAGFAVAYATTPIPNPNELATSQASVIYYADGKTELARISQINRESVPLSKVPLHVQRALLAAEDRNFYNESGVSPTGIGRAVLVAMRGGPTQGGSTITQQYVKNYFLTQDQTITRKYKELMISIKVDQSQSKNQILESYLNTIYFGRGAYGIQAAAKTYFGKDVSQLTVAQGALLASVINGPSLYDPANGPQALHAAKNRVQYVLDGMKKEGWITQAQFDQAKFPKVDDPKNRQKLRNGALGYITNAVKDELKSRLKLTDADIDRGGYKVVTTIDKKAEDSAIQAVNDNLPGSGSSEASKQLHAGLVAIKPGDGAIVAMYGGRDYNKVQFNSATDAHLQAGSTFKAFGLLAALQKGISTKTRFDGHSPQDFPEFKGQNGSTGSEVDASGTIRNFGGEQFGNIDLRTATAHSVNTVFAALNIKVTPQSTMEAAIAAGVPASTPGLRPNYANILGSASPRIIDMANAYATIAAQGTRAKPYLIKSVTSGSGSIDYKVNKDVRAAFDRNVTRDATDAMTRVVKEGTAQHAQELGRPAAGKTGTTSENKAVWFDGFTPQLAAAVGIYQGDGTGSIKVDGFGEVTGGTFPVKIWTAFMEGALKGEPVEDFPPRYGIGDGEVAPPTPTTTATSSTSTTSTTSTTTTAPPTTSTDTKTNGPKPTFTVPFPGGSPTDTTTSPSGGGTGGGAGRRGQPTPTP</sequence>
<organism evidence="17 18">
    <name type="scientific">Oryzihumus leptocrescens</name>
    <dbReference type="NCBI Taxonomy" id="297536"/>
    <lineage>
        <taxon>Bacteria</taxon>
        <taxon>Bacillati</taxon>
        <taxon>Actinomycetota</taxon>
        <taxon>Actinomycetes</taxon>
        <taxon>Micrococcales</taxon>
        <taxon>Intrasporangiaceae</taxon>
        <taxon>Oryzihumus</taxon>
    </lineage>
</organism>
<evidence type="ECO:0000256" key="5">
    <source>
        <dbReference type="ARBA" id="ARBA00022676"/>
    </source>
</evidence>
<keyword evidence="8" id="KW-0133">Cell shape</keyword>
<name>A0A542Z7P3_9MICO</name>
<reference evidence="17 18" key="1">
    <citation type="submission" date="2019-06" db="EMBL/GenBank/DDBJ databases">
        <title>Sequencing the genomes of 1000 actinobacteria strains.</title>
        <authorList>
            <person name="Klenk H.-P."/>
        </authorList>
    </citation>
    <scope>NUCLEOTIDE SEQUENCE [LARGE SCALE GENOMIC DNA]</scope>
    <source>
        <strain evidence="17 18">DSM 18082</strain>
    </source>
</reference>
<dbReference type="EMBL" id="VFOQ01000003">
    <property type="protein sequence ID" value="TQL56353.1"/>
    <property type="molecule type" value="Genomic_DNA"/>
</dbReference>
<gene>
    <name evidence="17" type="ORF">FB474_3969</name>
</gene>
<dbReference type="Pfam" id="PF00905">
    <property type="entry name" value="Transpeptidase"/>
    <property type="match status" value="1"/>
</dbReference>
<dbReference type="InterPro" id="IPR036950">
    <property type="entry name" value="PBP_transglycosylase"/>
</dbReference>
<dbReference type="RefSeq" id="WP_185746284.1">
    <property type="nucleotide sequence ID" value="NZ_BAAAKX010000008.1"/>
</dbReference>
<evidence type="ECO:0000256" key="1">
    <source>
        <dbReference type="ARBA" id="ARBA00007090"/>
    </source>
</evidence>
<keyword evidence="4" id="KW-0645">Protease</keyword>
<keyword evidence="7" id="KW-0378">Hydrolase</keyword>
<comment type="similarity">
    <text evidence="1">In the C-terminal section; belongs to the transpeptidase family.</text>
</comment>
<protein>
    <submittedName>
        <fullName evidence="17">Membrane peptidoglycan carboxypeptidase</fullName>
    </submittedName>
</protein>
<dbReference type="GO" id="GO:0008955">
    <property type="term" value="F:peptidoglycan glycosyltransferase activity"/>
    <property type="evidence" value="ECO:0007669"/>
    <property type="project" value="UniProtKB-EC"/>
</dbReference>
<evidence type="ECO:0000256" key="8">
    <source>
        <dbReference type="ARBA" id="ARBA00022960"/>
    </source>
</evidence>
<feature type="compositionally biased region" description="Gly residues" evidence="14">
    <location>
        <begin position="720"/>
        <end position="730"/>
    </location>
</feature>
<dbReference type="Gene3D" id="1.10.3810.10">
    <property type="entry name" value="Biosynthetic peptidoglycan transglycosylase-like"/>
    <property type="match status" value="1"/>
</dbReference>
<keyword evidence="6" id="KW-0808">Transferase</keyword>
<dbReference type="InterPro" id="IPR050396">
    <property type="entry name" value="Glycosyltr_51/Transpeptidase"/>
</dbReference>
<evidence type="ECO:0000256" key="9">
    <source>
        <dbReference type="ARBA" id="ARBA00022984"/>
    </source>
</evidence>
<keyword evidence="11" id="KW-0961">Cell wall biogenesis/degradation</keyword>
<dbReference type="Proteomes" id="UP000319514">
    <property type="component" value="Unassembled WGS sequence"/>
</dbReference>
<keyword evidence="3 17" id="KW-0121">Carboxypeptidase</keyword>
<dbReference type="GO" id="GO:0008360">
    <property type="term" value="P:regulation of cell shape"/>
    <property type="evidence" value="ECO:0007669"/>
    <property type="project" value="UniProtKB-KW"/>
</dbReference>
<evidence type="ECO:0000256" key="10">
    <source>
        <dbReference type="ARBA" id="ARBA00023268"/>
    </source>
</evidence>
<dbReference type="GO" id="GO:0071555">
    <property type="term" value="P:cell wall organization"/>
    <property type="evidence" value="ECO:0007669"/>
    <property type="project" value="UniProtKB-KW"/>
</dbReference>
<evidence type="ECO:0000313" key="18">
    <source>
        <dbReference type="Proteomes" id="UP000319514"/>
    </source>
</evidence>
<feature type="compositionally biased region" description="Low complexity" evidence="14">
    <location>
        <begin position="667"/>
        <end position="692"/>
    </location>
</feature>
<comment type="similarity">
    <text evidence="2">In the N-terminal section; belongs to the glycosyltransferase 51 family.</text>
</comment>
<dbReference type="GO" id="GO:0030288">
    <property type="term" value="C:outer membrane-bounded periplasmic space"/>
    <property type="evidence" value="ECO:0007669"/>
    <property type="project" value="TreeGrafter"/>
</dbReference>
<evidence type="ECO:0000259" key="15">
    <source>
        <dbReference type="Pfam" id="PF00905"/>
    </source>
</evidence>
<evidence type="ECO:0000256" key="12">
    <source>
        <dbReference type="ARBA" id="ARBA00034000"/>
    </source>
</evidence>
<feature type="domain" description="Glycosyl transferase family 51" evidence="16">
    <location>
        <begin position="79"/>
        <end position="253"/>
    </location>
</feature>
<keyword evidence="10" id="KW-0511">Multifunctional enzyme</keyword>
<dbReference type="PANTHER" id="PTHR32282">
    <property type="entry name" value="BINDING PROTEIN TRANSPEPTIDASE, PUTATIVE-RELATED"/>
    <property type="match status" value="1"/>
</dbReference>
<dbReference type="SUPFAM" id="SSF56601">
    <property type="entry name" value="beta-lactamase/transpeptidase-like"/>
    <property type="match status" value="1"/>
</dbReference>
<keyword evidence="5" id="KW-0328">Glycosyltransferase</keyword>
<accession>A0A542Z7P3</accession>
<dbReference type="Pfam" id="PF00912">
    <property type="entry name" value="Transgly"/>
    <property type="match status" value="1"/>
</dbReference>
<evidence type="ECO:0000256" key="7">
    <source>
        <dbReference type="ARBA" id="ARBA00022801"/>
    </source>
</evidence>
<feature type="compositionally biased region" description="Low complexity" evidence="14">
    <location>
        <begin position="706"/>
        <end position="719"/>
    </location>
</feature>
<feature type="region of interest" description="Disordered" evidence="14">
    <location>
        <begin position="408"/>
        <end position="430"/>
    </location>
</feature>
<dbReference type="InterPro" id="IPR001264">
    <property type="entry name" value="Glyco_trans_51"/>
</dbReference>
<dbReference type="SUPFAM" id="SSF53955">
    <property type="entry name" value="Lysozyme-like"/>
    <property type="match status" value="1"/>
</dbReference>